<evidence type="ECO:0000256" key="1">
    <source>
        <dbReference type="ARBA" id="ARBA00009673"/>
    </source>
</evidence>
<comment type="subcellular location">
    <subcellularLocation>
        <location evidence="2">Cytoplasm</location>
    </subcellularLocation>
</comment>
<keyword evidence="2" id="KW-0820">tRNA-binding</keyword>
<organism evidence="3 4">
    <name type="scientific">Romboutsia weinsteinii</name>
    <dbReference type="NCBI Taxonomy" id="2020949"/>
    <lineage>
        <taxon>Bacteria</taxon>
        <taxon>Bacillati</taxon>
        <taxon>Bacillota</taxon>
        <taxon>Clostridia</taxon>
        <taxon>Peptostreptococcales</taxon>
        <taxon>Peptostreptococcaceae</taxon>
        <taxon>Romboutsia</taxon>
    </lineage>
</organism>
<dbReference type="GO" id="GO:0043908">
    <property type="term" value="F:Ser(Gly)-tRNA(Ala) hydrolase activity"/>
    <property type="evidence" value="ECO:0007669"/>
    <property type="project" value="UniProtKB-UniRule"/>
</dbReference>
<evidence type="ECO:0000313" key="3">
    <source>
        <dbReference type="EMBL" id="RDY29151.1"/>
    </source>
</evidence>
<name>A0A371J8Q0_9FIRM</name>
<dbReference type="EMBL" id="NOJY02000003">
    <property type="protein sequence ID" value="RDY29151.1"/>
    <property type="molecule type" value="Genomic_DNA"/>
</dbReference>
<dbReference type="GO" id="GO:0005737">
    <property type="term" value="C:cytoplasm"/>
    <property type="evidence" value="ECO:0007669"/>
    <property type="project" value="UniProtKB-SubCell"/>
</dbReference>
<accession>A0A371J8Q0</accession>
<comment type="catalytic activity">
    <reaction evidence="2">
        <text>glycyl-tRNA(Ala) + H2O = tRNA(Ala) + glycine + H(+)</text>
        <dbReference type="Rhea" id="RHEA:53744"/>
        <dbReference type="Rhea" id="RHEA-COMP:9657"/>
        <dbReference type="Rhea" id="RHEA-COMP:13640"/>
        <dbReference type="ChEBI" id="CHEBI:15377"/>
        <dbReference type="ChEBI" id="CHEBI:15378"/>
        <dbReference type="ChEBI" id="CHEBI:57305"/>
        <dbReference type="ChEBI" id="CHEBI:78442"/>
        <dbReference type="ChEBI" id="CHEBI:78522"/>
    </reaction>
</comment>
<keyword evidence="2" id="KW-0378">Hydrolase</keyword>
<reference evidence="3 4" key="1">
    <citation type="journal article" date="2017" name="Genome Announc.">
        <title>Draft Genome Sequence of Romboutsia weinsteinii sp. nov. Strain CCRI-19649(T) Isolated from Surface Water.</title>
        <authorList>
            <person name="Maheux A.F."/>
            <person name="Boudreau D.K."/>
            <person name="Berube E."/>
            <person name="Boissinot M."/>
            <person name="Cantin P."/>
            <person name="Raymond F."/>
            <person name="Corbeil J."/>
            <person name="Omar R.F."/>
            <person name="Bergeron M.G."/>
        </authorList>
    </citation>
    <scope>NUCLEOTIDE SEQUENCE [LARGE SCALE GENOMIC DNA]</scope>
    <source>
        <strain evidence="3 4">CCRI-19649</strain>
    </source>
</reference>
<dbReference type="HAMAP" id="MF_00518">
    <property type="entry name" value="Deacylase_Dtd"/>
    <property type="match status" value="1"/>
</dbReference>
<dbReference type="Pfam" id="PF02580">
    <property type="entry name" value="Tyr_Deacylase"/>
    <property type="match status" value="1"/>
</dbReference>
<dbReference type="NCBIfam" id="TIGR00256">
    <property type="entry name" value="D-aminoacyl-tRNA deacylase"/>
    <property type="match status" value="1"/>
</dbReference>
<keyword evidence="4" id="KW-1185">Reference proteome</keyword>
<comment type="similarity">
    <text evidence="1 2">Belongs to the DTD family.</text>
</comment>
<dbReference type="CDD" id="cd00563">
    <property type="entry name" value="Dtyr_deacylase"/>
    <property type="match status" value="1"/>
</dbReference>
<comment type="caution">
    <text evidence="3">The sequence shown here is derived from an EMBL/GenBank/DDBJ whole genome shotgun (WGS) entry which is preliminary data.</text>
</comment>
<dbReference type="FunFam" id="3.50.80.10:FF:000001">
    <property type="entry name" value="D-aminoacyl-tRNA deacylase"/>
    <property type="match status" value="1"/>
</dbReference>
<dbReference type="OrthoDB" id="9801395at2"/>
<evidence type="ECO:0000256" key="2">
    <source>
        <dbReference type="HAMAP-Rule" id="MF_00518"/>
    </source>
</evidence>
<feature type="short sequence motif" description="Gly-cisPro motif, important for rejection of L-amino acids" evidence="2">
    <location>
        <begin position="137"/>
        <end position="138"/>
    </location>
</feature>
<dbReference type="GO" id="GO:0106026">
    <property type="term" value="F:Gly-tRNA(Ala) deacylase activity"/>
    <property type="evidence" value="ECO:0007669"/>
    <property type="project" value="UniProtKB-UniRule"/>
</dbReference>
<comment type="domain">
    <text evidence="2">A Gly-cisPro motif from one monomer fits into the active site of the other monomer to allow specific chiral rejection of L-amino acids.</text>
</comment>
<dbReference type="SUPFAM" id="SSF69500">
    <property type="entry name" value="DTD-like"/>
    <property type="match status" value="1"/>
</dbReference>
<proteinExistence type="inferred from homology"/>
<dbReference type="PANTHER" id="PTHR10472">
    <property type="entry name" value="D-TYROSYL-TRNA TYR DEACYLASE"/>
    <property type="match status" value="1"/>
</dbReference>
<keyword evidence="2" id="KW-0694">RNA-binding</keyword>
<dbReference type="GO" id="GO:0000049">
    <property type="term" value="F:tRNA binding"/>
    <property type="evidence" value="ECO:0007669"/>
    <property type="project" value="UniProtKB-UniRule"/>
</dbReference>
<comment type="subunit">
    <text evidence="2">Homodimer.</text>
</comment>
<evidence type="ECO:0000313" key="4">
    <source>
        <dbReference type="Proteomes" id="UP000215694"/>
    </source>
</evidence>
<dbReference type="PANTHER" id="PTHR10472:SF5">
    <property type="entry name" value="D-AMINOACYL-TRNA DEACYLASE 1"/>
    <property type="match status" value="1"/>
</dbReference>
<dbReference type="AlphaFoldDB" id="A0A371J8Q0"/>
<comment type="function">
    <text evidence="2">An aminoacyl-tRNA editing enzyme that deacylates mischarged D-aminoacyl-tRNAs. Also deacylates mischarged glycyl-tRNA(Ala), protecting cells against glycine mischarging by AlaRS. Acts via tRNA-based rather than protein-based catalysis; rejects L-amino acids rather than detecting D-amino acids in the active site. By recycling D-aminoacyl-tRNA to D-amino acids and free tRNA molecules, this enzyme counteracts the toxicity associated with the formation of D-aminoacyl-tRNA entities in vivo and helps enforce protein L-homochirality.</text>
</comment>
<sequence length="149" mass="16207">MRAVVQRVSSSRVTVDGKTTGEISKGLLVLLGVTHEDTSNDVDYIIDKVLNLRIFEDENDKMNLSLKDVGGELLAVSQFTLYGDARKGRRPSFSSAARPSLANPLYEEFVKKARGQGVTVGTGEFGAHMMVDLTNDGPVTILLDSSKNF</sequence>
<dbReference type="GO" id="GO:0019478">
    <property type="term" value="P:D-amino acid catabolic process"/>
    <property type="evidence" value="ECO:0007669"/>
    <property type="project" value="UniProtKB-UniRule"/>
</dbReference>
<dbReference type="EC" id="3.1.1.96" evidence="2"/>
<dbReference type="Gene3D" id="3.50.80.10">
    <property type="entry name" value="D-tyrosyl-tRNA(Tyr) deacylase"/>
    <property type="match status" value="1"/>
</dbReference>
<comment type="catalytic activity">
    <reaction evidence="2">
        <text>a D-aminoacyl-tRNA + H2O = a tRNA + a D-alpha-amino acid + H(+)</text>
        <dbReference type="Rhea" id="RHEA:13953"/>
        <dbReference type="Rhea" id="RHEA-COMP:10123"/>
        <dbReference type="Rhea" id="RHEA-COMP:10124"/>
        <dbReference type="ChEBI" id="CHEBI:15377"/>
        <dbReference type="ChEBI" id="CHEBI:15378"/>
        <dbReference type="ChEBI" id="CHEBI:59871"/>
        <dbReference type="ChEBI" id="CHEBI:78442"/>
        <dbReference type="ChEBI" id="CHEBI:79333"/>
        <dbReference type="EC" id="3.1.1.96"/>
    </reaction>
</comment>
<dbReference type="Proteomes" id="UP000215694">
    <property type="component" value="Unassembled WGS sequence"/>
</dbReference>
<dbReference type="InterPro" id="IPR003732">
    <property type="entry name" value="Daa-tRNA_deacyls_DTD"/>
</dbReference>
<dbReference type="EC" id="3.1.1.-" evidence="2"/>
<protein>
    <recommendedName>
        <fullName evidence="2">D-aminoacyl-tRNA deacylase</fullName>
        <shortName evidence="2">DTD</shortName>
        <ecNumber evidence="2">3.1.1.96</ecNumber>
    </recommendedName>
    <alternativeName>
        <fullName evidence="2">Gly-tRNA(Ala) deacylase</fullName>
        <ecNumber evidence="2">3.1.1.-</ecNumber>
    </alternativeName>
</protein>
<dbReference type="RefSeq" id="WP_094368627.1">
    <property type="nucleotide sequence ID" value="NZ_NOJY02000003.1"/>
</dbReference>
<keyword evidence="2" id="KW-0963">Cytoplasm</keyword>
<dbReference type="InterPro" id="IPR023509">
    <property type="entry name" value="DTD-like_sf"/>
</dbReference>
<gene>
    <name evidence="2" type="primary">dtd</name>
    <name evidence="3" type="ORF">CHL78_002260</name>
</gene>
<dbReference type="GO" id="GO:0051500">
    <property type="term" value="F:D-tyrosyl-tRNA(Tyr) deacylase activity"/>
    <property type="evidence" value="ECO:0007669"/>
    <property type="project" value="TreeGrafter"/>
</dbReference>